<name>A0A6J4KGN0_9ACTN</name>
<gene>
    <name evidence="4" type="ORF">AVDCRST_MAG07-50</name>
</gene>
<accession>A0A6J4KGN0</accession>
<evidence type="ECO:0000256" key="1">
    <source>
        <dbReference type="SAM" id="Phobius"/>
    </source>
</evidence>
<evidence type="ECO:0000259" key="3">
    <source>
        <dbReference type="Pfam" id="PF14344"/>
    </source>
</evidence>
<feature type="signal peptide" evidence="2">
    <location>
        <begin position="1"/>
        <end position="27"/>
    </location>
</feature>
<organism evidence="4">
    <name type="scientific">uncultured Frankineae bacterium</name>
    <dbReference type="NCBI Taxonomy" id="437475"/>
    <lineage>
        <taxon>Bacteria</taxon>
        <taxon>Bacillati</taxon>
        <taxon>Actinomycetota</taxon>
        <taxon>Actinomycetes</taxon>
        <taxon>Frankiales</taxon>
        <taxon>environmental samples</taxon>
    </lineage>
</organism>
<dbReference type="InterPro" id="IPR025510">
    <property type="entry name" value="DUF4397"/>
</dbReference>
<proteinExistence type="predicted"/>
<keyword evidence="1" id="KW-0472">Membrane</keyword>
<keyword evidence="1" id="KW-0812">Transmembrane</keyword>
<dbReference type="AlphaFoldDB" id="A0A6J4KGN0"/>
<evidence type="ECO:0000313" key="4">
    <source>
        <dbReference type="EMBL" id="CAA9305468.1"/>
    </source>
</evidence>
<sequence>MTRALTALGAAGAVALLPLALAAPAVAQTAGAEVRVLHGIPGTPVDVYVNGERALDDFAPGTTTDDLALPAGSYEVAVFPADAADGSGTPVIGPVDLAVPASGNVSAIAHLDAEGTPTITPFVNDTSAAAAGSGRVVVRHTAAAPAVDVLVGGSPALTNLTNPNEDSAELPAGTISASVAATGTTEPVIGPADVPVVAGQATIVYAIGSLEDSTLGVLVQTVPLSGGDGPAGVPAGSGGLVDQGGLPTGVLLATGLGLAVALGGGTALARARRQQ</sequence>
<reference evidence="4" key="1">
    <citation type="submission" date="2020-02" db="EMBL/GenBank/DDBJ databases">
        <authorList>
            <person name="Meier V. D."/>
        </authorList>
    </citation>
    <scope>NUCLEOTIDE SEQUENCE</scope>
    <source>
        <strain evidence="4">AVDCRST_MAG07</strain>
    </source>
</reference>
<protein>
    <recommendedName>
        <fullName evidence="3">DUF4397 domain-containing protein</fullName>
    </recommendedName>
</protein>
<feature type="transmembrane region" description="Helical" evidence="1">
    <location>
        <begin position="250"/>
        <end position="269"/>
    </location>
</feature>
<keyword evidence="1" id="KW-1133">Transmembrane helix</keyword>
<feature type="domain" description="DUF4397" evidence="3">
    <location>
        <begin position="32"/>
        <end position="149"/>
    </location>
</feature>
<keyword evidence="2" id="KW-0732">Signal</keyword>
<evidence type="ECO:0000256" key="2">
    <source>
        <dbReference type="SAM" id="SignalP"/>
    </source>
</evidence>
<dbReference type="EMBL" id="CADCUB010000007">
    <property type="protein sequence ID" value="CAA9305468.1"/>
    <property type="molecule type" value="Genomic_DNA"/>
</dbReference>
<dbReference type="Pfam" id="PF14344">
    <property type="entry name" value="DUF4397"/>
    <property type="match status" value="1"/>
</dbReference>
<feature type="chain" id="PRO_5038711624" description="DUF4397 domain-containing protein" evidence="2">
    <location>
        <begin position="28"/>
        <end position="275"/>
    </location>
</feature>